<dbReference type="InterPro" id="IPR000953">
    <property type="entry name" value="Chromo/chromo_shadow_dom"/>
</dbReference>
<dbReference type="Gene3D" id="2.40.70.10">
    <property type="entry name" value="Acid Proteases"/>
    <property type="match status" value="1"/>
</dbReference>
<evidence type="ECO:0000256" key="4">
    <source>
        <dbReference type="ARBA" id="ARBA00022722"/>
    </source>
</evidence>
<keyword evidence="23" id="KW-1185">Reference proteome</keyword>
<dbReference type="Pfam" id="PF24626">
    <property type="entry name" value="SH3_Tf2-1"/>
    <property type="match status" value="1"/>
</dbReference>
<dbReference type="SUPFAM" id="SSF53098">
    <property type="entry name" value="Ribonuclease H-like"/>
    <property type="match status" value="1"/>
</dbReference>
<keyword evidence="13" id="KW-0238">DNA-binding</keyword>
<dbReference type="SUPFAM" id="SSF57756">
    <property type="entry name" value="Retrovirus zinc finger-like domains"/>
    <property type="match status" value="1"/>
</dbReference>
<keyword evidence="5" id="KW-0479">Metal-binding</keyword>
<dbReference type="PROSITE" id="PS50013">
    <property type="entry name" value="CHROMO_2"/>
    <property type="match status" value="1"/>
</dbReference>
<keyword evidence="14" id="KW-0233">DNA recombination</keyword>
<evidence type="ECO:0000256" key="7">
    <source>
        <dbReference type="ARBA" id="ARBA00022759"/>
    </source>
</evidence>
<feature type="compositionally biased region" description="Polar residues" evidence="17">
    <location>
        <begin position="1"/>
        <end position="18"/>
    </location>
</feature>
<dbReference type="InterPro" id="IPR041577">
    <property type="entry name" value="RT_RNaseH_2"/>
</dbReference>
<dbReference type="GO" id="GO:0008270">
    <property type="term" value="F:zinc ion binding"/>
    <property type="evidence" value="ECO:0007669"/>
    <property type="project" value="UniProtKB-KW"/>
</dbReference>
<organism evidence="22 23">
    <name type="scientific">Arabis alpina</name>
    <name type="common">Alpine rock-cress</name>
    <dbReference type="NCBI Taxonomy" id="50452"/>
    <lineage>
        <taxon>Eukaryota</taxon>
        <taxon>Viridiplantae</taxon>
        <taxon>Streptophyta</taxon>
        <taxon>Embryophyta</taxon>
        <taxon>Tracheophyta</taxon>
        <taxon>Spermatophyta</taxon>
        <taxon>Magnoliopsida</taxon>
        <taxon>eudicotyledons</taxon>
        <taxon>Gunneridae</taxon>
        <taxon>Pentapetalae</taxon>
        <taxon>rosids</taxon>
        <taxon>malvids</taxon>
        <taxon>Brassicales</taxon>
        <taxon>Brassicaceae</taxon>
        <taxon>Arabideae</taxon>
        <taxon>Arabis</taxon>
    </lineage>
</organism>
<dbReference type="Gene3D" id="3.10.10.10">
    <property type="entry name" value="HIV Type 1 Reverse Transcriptase, subunit A, domain 1"/>
    <property type="match status" value="1"/>
</dbReference>
<dbReference type="Gene3D" id="3.30.420.10">
    <property type="entry name" value="Ribonuclease H-like superfamily/Ribonuclease H"/>
    <property type="match status" value="1"/>
</dbReference>
<keyword evidence="16" id="KW-0863">Zinc-finger</keyword>
<keyword evidence="2" id="KW-0808">Transferase</keyword>
<keyword evidence="7" id="KW-0255">Endonuclease</keyword>
<dbReference type="InterPro" id="IPR021109">
    <property type="entry name" value="Peptidase_aspartic_dom_sf"/>
</dbReference>
<dbReference type="CDD" id="cd01647">
    <property type="entry name" value="RT_LTR"/>
    <property type="match status" value="1"/>
</dbReference>
<protein>
    <recommendedName>
        <fullName evidence="24">Reverse transcriptase</fullName>
    </recommendedName>
</protein>
<keyword evidence="4" id="KW-0540">Nuclease</keyword>
<sequence length="1555" mass="175767">MLPTTKNQTEGQESSGSIKSELEISVEDLQNQMKDVQKQMQKLDRIEQLLVSGKGVLEVSPPLFGNTSRVLGYSPAPQPPWTMPEERRAPITQRLDLPVFNGEQAEDWISRVEQYFDLGELTDGQKLQEVRVCFSEDALKWYKWEKHRRPFSSWDQLKQRILENFVGSGDLNAGQRLLMLRQEGTVREYCRDFIGLATNAQDVPEFILEWTFMNGLQPEIRTRVQTFAPKSLTQMMDKAKQVAEWTKVSAQPPRYYGGEGNKGGRLGLSKSTGPSSGTGQKPLAGLAATKPITTIGANKGVNTQRIDNRNPNRMNRVMPPYRKLTQAEIEWRKAEGMCFRCDEKGHSRSQCPHKEYAVLIVQDDGSEIEWEDEGGEEKIEAILDTAEVAELSLNSMVGISSPRTVKLRGSIRDEPVIVMIDSGASHNFVSEKMVVKLGLTATETKGYGVVTGTGLTVQGRGVCKDVELHLQGLVVVAPFLPLELGSADVILGIQWLGSLGDMRCNWKLQKIAFMVEGKEVELQGDPSICCSPVTLKGLWKALDQEGQGVIVEYGGLQAQNPRSEKPVPEALSTVLAEFTGVFEEPRGLPPSRGKEHEITLKQEASPVCVRPFRYPQAQREELERQVATMLAAGITKESNSPFSSPVLLVKKKDGSWRFCVDYRALNKVTVGDSYPIPMIDQLLDELHGSVIFSKLDLRAGYHQIRVKAEDVPKTAFRTHDGHYEFLVMPFGLTNAPGTFQSLMNEVFRKFLRRFVLVFFDDILIYSKTEVEHQEHLRLVLKALAENQLVANRKKCEFGRVEIEYLGHVISAKGVAADPAKVQAMVEWPSPGNIKALRGFLGLTGYYRKFVKKYGEIARPLTALLKKDQFKWSPAAEEAFKSLKIAMSTVPVLALVDFSVQFVVESDASGIGLGAVLMQQQQPIAYFSQALTERQRLKSVYERELMAIVFAIRKWRHYLLGRKFLVRTDQKSLKFLLEQREVNMEYHKWLTKILGFDFDIQYKPGMENKAADALSRVEGPQLFALSMPIAIQLSEIESEVDKDEELSKLKLSVRDSPAKHPDYSVVQGRLLRKGRMVLPQNSKLISLILKEFHDGKMGGHGGVVKTQKGISAVFYWDKMMSEIKSYVAACQVCQRHKYSTLTPAGLLQPLPIPKQVWEDFVEGLPKSEGFNVVMVVVERLTKYAHFIKMSHPFGGADVAGTFIKEVVRLHGYPRTIVSDRDTVFTGRFWKDLFRLVGTNLCFSTAYHPQSDGQTEVTNRGMETYLRCYCSEQLKKWSSYLNWAEFSYNTSHHKAINMTPFKAVYGRDPPTLVQYENGSMDNATLEKQLMERDEMLFIMQQQLLKTQQQMKQQADGHRREVEFAVGDMVFLKVRPYRQKTLARRTNEKLAARFYGPYEVEARVGPVAYKLKFPPSVKIHHTFHVSQLKAALGSGLTPVTIPPQLTEEGVLEAEPECIRGMRVNKDSGQEEMLIQWKGLPEEDCTWEWKGVIENQFPEFDLEDKVDFKGGSNDRVNDKPPLLFQYRRKKGTKALRPKASVEASRKEEDTSGDLISKST</sequence>
<evidence type="ECO:0000256" key="6">
    <source>
        <dbReference type="ARBA" id="ARBA00022750"/>
    </source>
</evidence>
<dbReference type="SMART" id="SM00298">
    <property type="entry name" value="CHROMO"/>
    <property type="match status" value="1"/>
</dbReference>
<evidence type="ECO:0000256" key="12">
    <source>
        <dbReference type="ARBA" id="ARBA00022932"/>
    </source>
</evidence>
<dbReference type="Gramene" id="KFK23993">
    <property type="protein sequence ID" value="KFK23993"/>
    <property type="gene ID" value="AALP_AAs48021U000700"/>
</dbReference>
<feature type="domain" description="Reverse transcriptase" evidence="20">
    <location>
        <begin position="630"/>
        <end position="809"/>
    </location>
</feature>
<dbReference type="GO" id="GO:0003887">
    <property type="term" value="F:DNA-directed DNA polymerase activity"/>
    <property type="evidence" value="ECO:0007669"/>
    <property type="project" value="UniProtKB-KW"/>
</dbReference>
<dbReference type="PROSITE" id="PS50158">
    <property type="entry name" value="ZF_CCHC"/>
    <property type="match status" value="1"/>
</dbReference>
<feature type="compositionally biased region" description="Polar residues" evidence="17">
    <location>
        <begin position="269"/>
        <end position="279"/>
    </location>
</feature>
<evidence type="ECO:0000256" key="2">
    <source>
        <dbReference type="ARBA" id="ARBA00022679"/>
    </source>
</evidence>
<dbReference type="PROSITE" id="PS50878">
    <property type="entry name" value="RT_POL"/>
    <property type="match status" value="1"/>
</dbReference>
<feature type="region of interest" description="Disordered" evidence="17">
    <location>
        <begin position="1504"/>
        <end position="1555"/>
    </location>
</feature>
<keyword evidence="9" id="KW-0460">Magnesium</keyword>
<evidence type="ECO:0000259" key="20">
    <source>
        <dbReference type="PROSITE" id="PS50878"/>
    </source>
</evidence>
<dbReference type="Gene3D" id="3.30.70.270">
    <property type="match status" value="2"/>
</dbReference>
<dbReference type="Pfam" id="PF00078">
    <property type="entry name" value="RVT_1"/>
    <property type="match status" value="1"/>
</dbReference>
<reference evidence="23" key="1">
    <citation type="journal article" date="2015" name="Nat. Plants">
        <title>Genome expansion of Arabis alpina linked with retrotransposition and reduced symmetric DNA methylation.</title>
        <authorList>
            <person name="Willing E.M."/>
            <person name="Rawat V."/>
            <person name="Mandakova T."/>
            <person name="Maumus F."/>
            <person name="James G.V."/>
            <person name="Nordstroem K.J."/>
            <person name="Becker C."/>
            <person name="Warthmann N."/>
            <person name="Chica C."/>
            <person name="Szarzynska B."/>
            <person name="Zytnicki M."/>
            <person name="Albani M.C."/>
            <person name="Kiefer C."/>
            <person name="Bergonzi S."/>
            <person name="Castaings L."/>
            <person name="Mateos J.L."/>
            <person name="Berns M.C."/>
            <person name="Bujdoso N."/>
            <person name="Piofczyk T."/>
            <person name="de Lorenzo L."/>
            <person name="Barrero-Sicilia C."/>
            <person name="Mateos I."/>
            <person name="Piednoel M."/>
            <person name="Hagmann J."/>
            <person name="Chen-Min-Tao R."/>
            <person name="Iglesias-Fernandez R."/>
            <person name="Schuster S.C."/>
            <person name="Alonso-Blanco C."/>
            <person name="Roudier F."/>
            <person name="Carbonero P."/>
            <person name="Paz-Ares J."/>
            <person name="Davis S.J."/>
            <person name="Pecinka A."/>
            <person name="Quesneville H."/>
            <person name="Colot V."/>
            <person name="Lysak M.A."/>
            <person name="Weigel D."/>
            <person name="Coupland G."/>
            <person name="Schneeberger K."/>
        </authorList>
    </citation>
    <scope>NUCLEOTIDE SEQUENCE [LARGE SCALE GENOMIC DNA]</scope>
    <source>
        <strain evidence="23">cv. Pajares</strain>
    </source>
</reference>
<keyword evidence="6" id="KW-0064">Aspartyl protease</keyword>
<keyword evidence="15" id="KW-0511">Multifunctional enzyme</keyword>
<evidence type="ECO:0000256" key="14">
    <source>
        <dbReference type="ARBA" id="ARBA00023172"/>
    </source>
</evidence>
<dbReference type="Pfam" id="PF08284">
    <property type="entry name" value="RVP_2"/>
    <property type="match status" value="1"/>
</dbReference>
<keyword evidence="11" id="KW-0695">RNA-directed DNA polymerase</keyword>
<evidence type="ECO:0000313" key="22">
    <source>
        <dbReference type="EMBL" id="KFK23993.1"/>
    </source>
</evidence>
<dbReference type="SUPFAM" id="SSF50630">
    <property type="entry name" value="Acid proteases"/>
    <property type="match status" value="1"/>
</dbReference>
<keyword evidence="8" id="KW-0378">Hydrolase</keyword>
<dbReference type="OrthoDB" id="5554229at2759"/>
<evidence type="ECO:0000256" key="10">
    <source>
        <dbReference type="ARBA" id="ARBA00022908"/>
    </source>
</evidence>
<dbReference type="GO" id="GO:0015074">
    <property type="term" value="P:DNA integration"/>
    <property type="evidence" value="ECO:0007669"/>
    <property type="project" value="UniProtKB-KW"/>
</dbReference>
<dbReference type="InterPro" id="IPR043128">
    <property type="entry name" value="Rev_trsase/Diguanyl_cyclase"/>
</dbReference>
<evidence type="ECO:0000256" key="3">
    <source>
        <dbReference type="ARBA" id="ARBA00022695"/>
    </source>
</evidence>
<evidence type="ECO:0000256" key="13">
    <source>
        <dbReference type="ARBA" id="ARBA00023125"/>
    </source>
</evidence>
<dbReference type="InterPro" id="IPR000477">
    <property type="entry name" value="RT_dom"/>
</dbReference>
<dbReference type="InterPro" id="IPR012337">
    <property type="entry name" value="RNaseH-like_sf"/>
</dbReference>
<dbReference type="eggNOG" id="KOG0017">
    <property type="taxonomic scope" value="Eukaryota"/>
</dbReference>
<proteinExistence type="predicted"/>
<dbReference type="InterPro" id="IPR050951">
    <property type="entry name" value="Retrovirus_Pol_polyprotein"/>
</dbReference>
<dbReference type="SUPFAM" id="SSF54160">
    <property type="entry name" value="Chromo domain-like"/>
    <property type="match status" value="1"/>
</dbReference>
<dbReference type="GO" id="GO:0003677">
    <property type="term" value="F:DNA binding"/>
    <property type="evidence" value="ECO:0007669"/>
    <property type="project" value="UniProtKB-KW"/>
</dbReference>
<dbReference type="InterPro" id="IPR041588">
    <property type="entry name" value="Integrase_H2C2"/>
</dbReference>
<evidence type="ECO:0000256" key="11">
    <source>
        <dbReference type="ARBA" id="ARBA00022918"/>
    </source>
</evidence>
<dbReference type="GO" id="GO:0006508">
    <property type="term" value="P:proteolysis"/>
    <property type="evidence" value="ECO:0007669"/>
    <property type="project" value="UniProtKB-KW"/>
</dbReference>
<dbReference type="InterPro" id="IPR043502">
    <property type="entry name" value="DNA/RNA_pol_sf"/>
</dbReference>
<dbReference type="Pfam" id="PF03732">
    <property type="entry name" value="Retrotrans_gag"/>
    <property type="match status" value="1"/>
</dbReference>
<dbReference type="InterPro" id="IPR016197">
    <property type="entry name" value="Chromo-like_dom_sf"/>
</dbReference>
<feature type="domain" description="Integrase catalytic" evidence="21">
    <location>
        <begin position="1146"/>
        <end position="1306"/>
    </location>
</feature>
<keyword evidence="3" id="KW-0548">Nucleotidyltransferase</keyword>
<dbReference type="PROSITE" id="PS50994">
    <property type="entry name" value="INTEGRASE"/>
    <property type="match status" value="1"/>
</dbReference>
<evidence type="ECO:0000256" key="9">
    <source>
        <dbReference type="ARBA" id="ARBA00022842"/>
    </source>
</evidence>
<keyword evidence="10" id="KW-0229">DNA integration</keyword>
<dbReference type="InterPro" id="IPR056924">
    <property type="entry name" value="SH3_Tf2-1"/>
</dbReference>
<dbReference type="GO" id="GO:0003964">
    <property type="term" value="F:RNA-directed DNA polymerase activity"/>
    <property type="evidence" value="ECO:0007669"/>
    <property type="project" value="UniProtKB-KW"/>
</dbReference>
<accession>A0A087G291</accession>
<dbReference type="Pfam" id="PF17919">
    <property type="entry name" value="RT_RNaseH_2"/>
    <property type="match status" value="1"/>
</dbReference>
<dbReference type="FunFam" id="1.10.340.70:FF:000001">
    <property type="entry name" value="Retrovirus-related Pol polyprotein from transposon gypsy-like Protein"/>
    <property type="match status" value="1"/>
</dbReference>
<dbReference type="Pfam" id="PF00385">
    <property type="entry name" value="Chromo"/>
    <property type="match status" value="1"/>
</dbReference>
<evidence type="ECO:0000256" key="8">
    <source>
        <dbReference type="ARBA" id="ARBA00022801"/>
    </source>
</evidence>
<dbReference type="Gene3D" id="3.10.20.370">
    <property type="match status" value="1"/>
</dbReference>
<dbReference type="FunFam" id="3.30.70.270:FF:000020">
    <property type="entry name" value="Transposon Tf2-6 polyprotein-like Protein"/>
    <property type="match status" value="1"/>
</dbReference>
<dbReference type="GO" id="GO:0004519">
    <property type="term" value="F:endonuclease activity"/>
    <property type="evidence" value="ECO:0007669"/>
    <property type="project" value="UniProtKB-KW"/>
</dbReference>
<dbReference type="Gene3D" id="2.40.50.40">
    <property type="match status" value="1"/>
</dbReference>
<keyword evidence="1" id="KW-0645">Protease</keyword>
<feature type="domain" description="CCHC-type" evidence="19">
    <location>
        <begin position="338"/>
        <end position="352"/>
    </location>
</feature>
<feature type="region of interest" description="Disordered" evidence="17">
    <location>
        <begin position="254"/>
        <end position="283"/>
    </location>
</feature>
<keyword evidence="12" id="KW-0239">DNA-directed DNA polymerase</keyword>
<evidence type="ECO:0000256" key="15">
    <source>
        <dbReference type="ARBA" id="ARBA00023268"/>
    </source>
</evidence>
<dbReference type="CDD" id="cd00024">
    <property type="entry name" value="CD_CSD"/>
    <property type="match status" value="1"/>
</dbReference>
<evidence type="ECO:0000256" key="17">
    <source>
        <dbReference type="SAM" id="MobiDB-lite"/>
    </source>
</evidence>
<dbReference type="FunFam" id="3.10.10.10:FF:000007">
    <property type="entry name" value="Retrovirus-related Pol polyprotein from transposon 17.6-like Protein"/>
    <property type="match status" value="1"/>
</dbReference>
<evidence type="ECO:0000313" key="23">
    <source>
        <dbReference type="Proteomes" id="UP000029120"/>
    </source>
</evidence>
<dbReference type="SUPFAM" id="SSF56672">
    <property type="entry name" value="DNA/RNA polymerases"/>
    <property type="match status" value="1"/>
</dbReference>
<feature type="region of interest" description="Disordered" evidence="17">
    <location>
        <begin position="1"/>
        <end position="21"/>
    </location>
</feature>
<dbReference type="Pfam" id="PF17921">
    <property type="entry name" value="Integrase_H2C2"/>
    <property type="match status" value="1"/>
</dbReference>
<keyword evidence="16" id="KW-0862">Zinc</keyword>
<dbReference type="CDD" id="cd00303">
    <property type="entry name" value="retropepsin_like"/>
    <property type="match status" value="1"/>
</dbReference>
<gene>
    <name evidence="22" type="ORF">AALP_AAs48021U000700</name>
</gene>
<evidence type="ECO:0000259" key="21">
    <source>
        <dbReference type="PROSITE" id="PS50994"/>
    </source>
</evidence>
<feature type="compositionally biased region" description="Basic residues" evidence="17">
    <location>
        <begin position="1522"/>
        <end position="1532"/>
    </location>
</feature>
<dbReference type="GO" id="GO:0004190">
    <property type="term" value="F:aspartic-type endopeptidase activity"/>
    <property type="evidence" value="ECO:0007669"/>
    <property type="project" value="UniProtKB-KW"/>
</dbReference>
<dbReference type="FunFam" id="3.10.20.370:FF:000001">
    <property type="entry name" value="Retrovirus-related Pol polyprotein from transposon 17.6-like protein"/>
    <property type="match status" value="1"/>
</dbReference>
<feature type="compositionally biased region" description="Gly residues" evidence="17">
    <location>
        <begin position="257"/>
        <end position="266"/>
    </location>
</feature>
<dbReference type="InterPro" id="IPR005162">
    <property type="entry name" value="Retrotrans_gag_dom"/>
</dbReference>
<evidence type="ECO:0000256" key="16">
    <source>
        <dbReference type="PROSITE-ProRule" id="PRU00047"/>
    </source>
</evidence>
<dbReference type="CDD" id="cd09274">
    <property type="entry name" value="RNase_HI_RT_Ty3"/>
    <property type="match status" value="1"/>
</dbReference>
<name>A0A087G291_ARAAL</name>
<dbReference type="GO" id="GO:0006310">
    <property type="term" value="P:DNA recombination"/>
    <property type="evidence" value="ECO:0007669"/>
    <property type="project" value="UniProtKB-KW"/>
</dbReference>
<dbReference type="InterPro" id="IPR036397">
    <property type="entry name" value="RNaseH_sf"/>
</dbReference>
<dbReference type="Gene3D" id="1.10.340.70">
    <property type="match status" value="1"/>
</dbReference>
<dbReference type="EMBL" id="KL973374">
    <property type="protein sequence ID" value="KFK23993.1"/>
    <property type="molecule type" value="Genomic_DNA"/>
</dbReference>
<evidence type="ECO:0000256" key="5">
    <source>
        <dbReference type="ARBA" id="ARBA00022723"/>
    </source>
</evidence>
<evidence type="ECO:0000256" key="1">
    <source>
        <dbReference type="ARBA" id="ARBA00022670"/>
    </source>
</evidence>
<dbReference type="InterPro" id="IPR023780">
    <property type="entry name" value="Chromo_domain"/>
</dbReference>
<dbReference type="PANTHER" id="PTHR37984:SF5">
    <property type="entry name" value="PROTEIN NYNRIN-LIKE"/>
    <property type="match status" value="1"/>
</dbReference>
<dbReference type="InterPro" id="IPR001584">
    <property type="entry name" value="Integrase_cat-core"/>
</dbReference>
<dbReference type="Proteomes" id="UP000029120">
    <property type="component" value="Unassembled WGS sequence"/>
</dbReference>
<dbReference type="InterPro" id="IPR001878">
    <property type="entry name" value="Znf_CCHC"/>
</dbReference>
<evidence type="ECO:0008006" key="24">
    <source>
        <dbReference type="Google" id="ProtNLM"/>
    </source>
</evidence>
<evidence type="ECO:0000259" key="18">
    <source>
        <dbReference type="PROSITE" id="PS50013"/>
    </source>
</evidence>
<evidence type="ECO:0000259" key="19">
    <source>
        <dbReference type="PROSITE" id="PS50158"/>
    </source>
</evidence>
<dbReference type="InterPro" id="IPR036875">
    <property type="entry name" value="Znf_CCHC_sf"/>
</dbReference>
<feature type="domain" description="Chromo" evidence="18">
    <location>
        <begin position="1450"/>
        <end position="1484"/>
    </location>
</feature>
<dbReference type="PANTHER" id="PTHR37984">
    <property type="entry name" value="PROTEIN CBG26694"/>
    <property type="match status" value="1"/>
</dbReference>